<reference evidence="5 6" key="1">
    <citation type="submission" date="2023-10" db="EMBL/GenBank/DDBJ databases">
        <title>Saccharopolyspora sp. nov., isolated from mangrove soil.</title>
        <authorList>
            <person name="Lu Y."/>
            <person name="Liu W."/>
        </authorList>
    </citation>
    <scope>NUCLEOTIDE SEQUENCE [LARGE SCALE GENOMIC DNA]</scope>
    <source>
        <strain evidence="5 6">S2-29</strain>
    </source>
</reference>
<dbReference type="InterPro" id="IPR041916">
    <property type="entry name" value="Anti_sigma_zinc_sf"/>
</dbReference>
<dbReference type="Proteomes" id="UP001327093">
    <property type="component" value="Unassembled WGS sequence"/>
</dbReference>
<dbReference type="RefSeq" id="WP_324264399.1">
    <property type="nucleotide sequence ID" value="NZ_JAWLNX010000003.1"/>
</dbReference>
<sequence>MHDTDHREFQNRLNAYAAGELDDVDWLMMRTHLADCGDCQADLRRPQLWNRAAPQRILADHDVPSRSSARESAPRWTVILGIVTVATLVAFGIGYALGGI</sequence>
<dbReference type="EMBL" id="JAWLNX010000003">
    <property type="protein sequence ID" value="MEB3366834.1"/>
    <property type="molecule type" value="Genomic_DNA"/>
</dbReference>
<dbReference type="Gene3D" id="1.10.10.1320">
    <property type="entry name" value="Anti-sigma factor, zinc-finger domain"/>
    <property type="match status" value="1"/>
</dbReference>
<evidence type="ECO:0000256" key="2">
    <source>
        <dbReference type="ARBA" id="ARBA00023163"/>
    </source>
</evidence>
<evidence type="ECO:0000256" key="1">
    <source>
        <dbReference type="ARBA" id="ARBA00023015"/>
    </source>
</evidence>
<name>A0ABU6A5I7_9PSEU</name>
<comment type="caution">
    <text evidence="5">The sequence shown here is derived from an EMBL/GenBank/DDBJ whole genome shotgun (WGS) entry which is preliminary data.</text>
</comment>
<keyword evidence="3" id="KW-1133">Transmembrane helix</keyword>
<keyword evidence="3" id="KW-0472">Membrane</keyword>
<dbReference type="Pfam" id="PF13490">
    <property type="entry name" value="zf-HC2"/>
    <property type="match status" value="1"/>
</dbReference>
<keyword evidence="3" id="KW-0812">Transmembrane</keyword>
<keyword evidence="6" id="KW-1185">Reference proteome</keyword>
<evidence type="ECO:0000259" key="4">
    <source>
        <dbReference type="Pfam" id="PF13490"/>
    </source>
</evidence>
<gene>
    <name evidence="5" type="ORF">R4I43_05420</name>
</gene>
<evidence type="ECO:0000313" key="6">
    <source>
        <dbReference type="Proteomes" id="UP001327093"/>
    </source>
</evidence>
<evidence type="ECO:0000313" key="5">
    <source>
        <dbReference type="EMBL" id="MEB3366834.1"/>
    </source>
</evidence>
<dbReference type="InterPro" id="IPR027383">
    <property type="entry name" value="Znf_put"/>
</dbReference>
<protein>
    <submittedName>
        <fullName evidence="5">Zf-HC2 domain-containing protein</fullName>
    </submittedName>
</protein>
<feature type="transmembrane region" description="Helical" evidence="3">
    <location>
        <begin position="76"/>
        <end position="97"/>
    </location>
</feature>
<accession>A0ABU6A5I7</accession>
<organism evidence="5 6">
    <name type="scientific">Saccharopolyspora mangrovi</name>
    <dbReference type="NCBI Taxonomy" id="3082379"/>
    <lineage>
        <taxon>Bacteria</taxon>
        <taxon>Bacillati</taxon>
        <taxon>Actinomycetota</taxon>
        <taxon>Actinomycetes</taxon>
        <taxon>Pseudonocardiales</taxon>
        <taxon>Pseudonocardiaceae</taxon>
        <taxon>Saccharopolyspora</taxon>
    </lineage>
</organism>
<keyword evidence="1" id="KW-0805">Transcription regulation</keyword>
<feature type="domain" description="Putative zinc-finger" evidence="4">
    <location>
        <begin position="7"/>
        <end position="40"/>
    </location>
</feature>
<evidence type="ECO:0000256" key="3">
    <source>
        <dbReference type="SAM" id="Phobius"/>
    </source>
</evidence>
<keyword evidence="2" id="KW-0804">Transcription</keyword>
<proteinExistence type="predicted"/>